<sequence>MLNPNFADQIKVDLTVMKMGNYLVECQYGSLDIVILFSYIATDPEKLIKDQDLIRRETDKYIVEAIKKSDLVIIAWGSD</sequence>
<proteinExistence type="predicted"/>
<evidence type="ECO:0000313" key="2">
    <source>
        <dbReference type="Proteomes" id="UP000215137"/>
    </source>
</evidence>
<evidence type="ECO:0000313" key="1">
    <source>
        <dbReference type="EMBL" id="ASV67004.1"/>
    </source>
</evidence>
<dbReference type="KEGG" id="bko:CKF48_06490"/>
<gene>
    <name evidence="1" type="ORF">CKF48_06490</name>
</gene>
<dbReference type="RefSeq" id="WP_095370579.1">
    <property type="nucleotide sequence ID" value="NZ_CP022983.1"/>
</dbReference>
<dbReference type="Pfam" id="PF07799">
    <property type="entry name" value="DUF1643"/>
    <property type="match status" value="1"/>
</dbReference>
<dbReference type="Proteomes" id="UP000215137">
    <property type="component" value="Chromosome"/>
</dbReference>
<keyword evidence="2" id="KW-1185">Reference proteome</keyword>
<organism evidence="1 2">
    <name type="scientific">Cytobacillus kochii</name>
    <dbReference type="NCBI Taxonomy" id="859143"/>
    <lineage>
        <taxon>Bacteria</taxon>
        <taxon>Bacillati</taxon>
        <taxon>Bacillota</taxon>
        <taxon>Bacilli</taxon>
        <taxon>Bacillales</taxon>
        <taxon>Bacillaceae</taxon>
        <taxon>Cytobacillus</taxon>
    </lineage>
</organism>
<name>A0A248TFL7_9BACI</name>
<accession>A0A248TFL7</accession>
<evidence type="ECO:0008006" key="3">
    <source>
        <dbReference type="Google" id="ProtNLM"/>
    </source>
</evidence>
<dbReference type="EMBL" id="CP022983">
    <property type="protein sequence ID" value="ASV67004.1"/>
    <property type="molecule type" value="Genomic_DNA"/>
</dbReference>
<dbReference type="OrthoDB" id="9807577at2"/>
<dbReference type="InterPro" id="IPR012441">
    <property type="entry name" value="DUF1643"/>
</dbReference>
<reference evidence="1 2" key="1">
    <citation type="submission" date="2017-08" db="EMBL/GenBank/DDBJ databases">
        <title>Complete Genome Sequence of Bacillus kochii Oregon-R-modENCODE STRAIN BDGP4, isolated from Drosophila melanogaster gut.</title>
        <authorList>
            <person name="Wan K.H."/>
            <person name="Yu C."/>
            <person name="Park S."/>
            <person name="Hammonds A.S."/>
            <person name="Booth B.W."/>
            <person name="Celniker S.E."/>
        </authorList>
    </citation>
    <scope>NUCLEOTIDE SEQUENCE [LARGE SCALE GENOMIC DNA]</scope>
    <source>
        <strain evidence="1 2">BDGP4</strain>
    </source>
</reference>
<dbReference type="AlphaFoldDB" id="A0A248TFL7"/>
<protein>
    <recommendedName>
        <fullName evidence="3">DUF1643 domain-containing protein</fullName>
    </recommendedName>
</protein>